<dbReference type="InterPro" id="IPR036397">
    <property type="entry name" value="RNaseH_sf"/>
</dbReference>
<dbReference type="AlphaFoldDB" id="A0A8K0GFF8"/>
<keyword evidence="3" id="KW-1185">Reference proteome</keyword>
<evidence type="ECO:0000313" key="2">
    <source>
        <dbReference type="EMBL" id="KAF2897151.1"/>
    </source>
</evidence>
<gene>
    <name evidence="2" type="ORF">ILUMI_09017</name>
</gene>
<dbReference type="Pfam" id="PF01498">
    <property type="entry name" value="HTH_Tnp_Tc3_2"/>
    <property type="match status" value="1"/>
</dbReference>
<name>A0A8K0GFF8_IGNLU</name>
<accession>A0A8K0GFF8</accession>
<feature type="domain" description="Transposase Tc1-like" evidence="1">
    <location>
        <begin position="68"/>
        <end position="105"/>
    </location>
</feature>
<organism evidence="2 3">
    <name type="scientific">Ignelater luminosus</name>
    <name type="common">Cucubano</name>
    <name type="synonym">Pyrophorus luminosus</name>
    <dbReference type="NCBI Taxonomy" id="2038154"/>
    <lineage>
        <taxon>Eukaryota</taxon>
        <taxon>Metazoa</taxon>
        <taxon>Ecdysozoa</taxon>
        <taxon>Arthropoda</taxon>
        <taxon>Hexapoda</taxon>
        <taxon>Insecta</taxon>
        <taxon>Pterygota</taxon>
        <taxon>Neoptera</taxon>
        <taxon>Endopterygota</taxon>
        <taxon>Coleoptera</taxon>
        <taxon>Polyphaga</taxon>
        <taxon>Elateriformia</taxon>
        <taxon>Elateroidea</taxon>
        <taxon>Elateridae</taxon>
        <taxon>Agrypninae</taxon>
        <taxon>Pyrophorini</taxon>
        <taxon>Ignelater</taxon>
    </lineage>
</organism>
<protein>
    <recommendedName>
        <fullName evidence="1">Transposase Tc1-like domain-containing protein</fullName>
    </recommendedName>
</protein>
<dbReference type="Gene3D" id="3.30.420.10">
    <property type="entry name" value="Ribonuclease H-like superfamily/Ribonuclease H"/>
    <property type="match status" value="1"/>
</dbReference>
<sequence length="153" mass="17767">MKKLFPEVKWVEAYIVLVVKQTALMMGCSQNKITNALKPKATIENRKTSKSTDHSIAVLSKKDLFKPVRRRLLESNLSARSPRKVPLLSENNVAKRKAFTKKHIDWSGPDMERKWHKILWTDGTKINLINSGEKQYVRRPPSWELLPRYATKL</sequence>
<dbReference type="GO" id="GO:0015074">
    <property type="term" value="P:DNA integration"/>
    <property type="evidence" value="ECO:0007669"/>
    <property type="project" value="InterPro"/>
</dbReference>
<proteinExistence type="predicted"/>
<comment type="caution">
    <text evidence="2">The sequence shown here is derived from an EMBL/GenBank/DDBJ whole genome shotgun (WGS) entry which is preliminary data.</text>
</comment>
<dbReference type="GO" id="GO:0006313">
    <property type="term" value="P:DNA transposition"/>
    <property type="evidence" value="ECO:0007669"/>
    <property type="project" value="InterPro"/>
</dbReference>
<reference evidence="2" key="1">
    <citation type="submission" date="2019-08" db="EMBL/GenBank/DDBJ databases">
        <title>The genome of the North American firefly Photinus pyralis.</title>
        <authorList>
            <consortium name="Photinus pyralis genome working group"/>
            <person name="Fallon T.R."/>
            <person name="Sander Lower S.E."/>
            <person name="Weng J.-K."/>
        </authorList>
    </citation>
    <scope>NUCLEOTIDE SEQUENCE</scope>
    <source>
        <strain evidence="2">TRF0915ILg1</strain>
        <tissue evidence="2">Whole body</tissue>
    </source>
</reference>
<evidence type="ECO:0000313" key="3">
    <source>
        <dbReference type="Proteomes" id="UP000801492"/>
    </source>
</evidence>
<dbReference type="InterPro" id="IPR002492">
    <property type="entry name" value="Transposase_Tc1-like"/>
</dbReference>
<dbReference type="EMBL" id="VTPC01004445">
    <property type="protein sequence ID" value="KAF2897151.1"/>
    <property type="molecule type" value="Genomic_DNA"/>
</dbReference>
<dbReference type="GO" id="GO:0003677">
    <property type="term" value="F:DNA binding"/>
    <property type="evidence" value="ECO:0007669"/>
    <property type="project" value="InterPro"/>
</dbReference>
<dbReference type="OrthoDB" id="25402at2759"/>
<evidence type="ECO:0000259" key="1">
    <source>
        <dbReference type="Pfam" id="PF01498"/>
    </source>
</evidence>
<dbReference type="Proteomes" id="UP000801492">
    <property type="component" value="Unassembled WGS sequence"/>
</dbReference>